<protein>
    <submittedName>
        <fullName evidence="1">Uncharacterized protein</fullName>
    </submittedName>
</protein>
<dbReference type="Proteomes" id="UP000276133">
    <property type="component" value="Unassembled WGS sequence"/>
</dbReference>
<keyword evidence="2" id="KW-1185">Reference proteome</keyword>
<organism evidence="1 2">
    <name type="scientific">Brachionus plicatilis</name>
    <name type="common">Marine rotifer</name>
    <name type="synonym">Brachionus muelleri</name>
    <dbReference type="NCBI Taxonomy" id="10195"/>
    <lineage>
        <taxon>Eukaryota</taxon>
        <taxon>Metazoa</taxon>
        <taxon>Spiralia</taxon>
        <taxon>Gnathifera</taxon>
        <taxon>Rotifera</taxon>
        <taxon>Eurotatoria</taxon>
        <taxon>Monogononta</taxon>
        <taxon>Pseudotrocha</taxon>
        <taxon>Ploima</taxon>
        <taxon>Brachionidae</taxon>
        <taxon>Brachionus</taxon>
    </lineage>
</organism>
<dbReference type="EMBL" id="REGN01010270">
    <property type="protein sequence ID" value="RMZ99331.1"/>
    <property type="molecule type" value="Genomic_DNA"/>
</dbReference>
<gene>
    <name evidence="1" type="ORF">BpHYR1_053348</name>
</gene>
<sequence length="84" mass="9880">MLESVKTLQIKTNLFYYEKFFRTLHRLPDVSRCKKRCFILVTGFKQKNRKKKSIIFFLIKSNNGFVNCSQLNGTLNVSADTIKK</sequence>
<reference evidence="1 2" key="1">
    <citation type="journal article" date="2018" name="Sci. Rep.">
        <title>Genomic signatures of local adaptation to the degree of environmental predictability in rotifers.</title>
        <authorList>
            <person name="Franch-Gras L."/>
            <person name="Hahn C."/>
            <person name="Garcia-Roger E.M."/>
            <person name="Carmona M.J."/>
            <person name="Serra M."/>
            <person name="Gomez A."/>
        </authorList>
    </citation>
    <scope>NUCLEOTIDE SEQUENCE [LARGE SCALE GENOMIC DNA]</scope>
    <source>
        <strain evidence="1">HYR1</strain>
    </source>
</reference>
<name>A0A3M7PJN5_BRAPC</name>
<accession>A0A3M7PJN5</accession>
<proteinExistence type="predicted"/>
<evidence type="ECO:0000313" key="1">
    <source>
        <dbReference type="EMBL" id="RMZ99331.1"/>
    </source>
</evidence>
<evidence type="ECO:0000313" key="2">
    <source>
        <dbReference type="Proteomes" id="UP000276133"/>
    </source>
</evidence>
<dbReference type="AlphaFoldDB" id="A0A3M7PJN5"/>
<comment type="caution">
    <text evidence="1">The sequence shown here is derived from an EMBL/GenBank/DDBJ whole genome shotgun (WGS) entry which is preliminary data.</text>
</comment>